<reference evidence="11" key="1">
    <citation type="submission" date="2021-02" db="EMBL/GenBank/DDBJ databases">
        <authorList>
            <person name="Nowell W R."/>
        </authorList>
    </citation>
    <scope>NUCLEOTIDE SEQUENCE</scope>
</reference>
<dbReference type="EMBL" id="CAJOBD010001469">
    <property type="protein sequence ID" value="CAF3802558.1"/>
    <property type="molecule type" value="Genomic_DNA"/>
</dbReference>
<protein>
    <recommendedName>
        <fullName evidence="4">glyceraldehyde-3-phosphate dehydrogenase (phosphorylating)</fullName>
        <ecNumber evidence="4">1.2.1.12</ecNumber>
    </recommendedName>
</protein>
<organism evidence="11 12">
    <name type="scientific">Rotaria sordida</name>
    <dbReference type="NCBI Taxonomy" id="392033"/>
    <lineage>
        <taxon>Eukaryota</taxon>
        <taxon>Metazoa</taxon>
        <taxon>Spiralia</taxon>
        <taxon>Gnathifera</taxon>
        <taxon>Rotifera</taxon>
        <taxon>Eurotatoria</taxon>
        <taxon>Bdelloidea</taxon>
        <taxon>Philodinida</taxon>
        <taxon>Philodinidae</taxon>
        <taxon>Rotaria</taxon>
    </lineage>
</organism>
<sequence>MMQMCEGIGEMLITSVDVDVDMLEESKVSATMIGTTALAACIGFLLDCNYYDPDFGVTTNVYLLVHYSSWINEAKLSSSQILKEFLQYLSSELKDYLNIQSFYSNLEAHPRISNCHLVIAGGDVEKNLRIRKAFSLLNSPNFNNKIITNGYNDDVRFLLKQLLNRVIIFKCIYKGSDDDPCDSFPGPIKRRRKRPETAINDAGYDAISDGRNDPPGLNIKIGINGLGRIGQLVFRCAIEEGIQVVAINGRFIPIDSIVYMLKYDSIHGKFKGTISHKNGKLIVNGQKINVFAEEEPSKIPWGRLDAEYIFEASGVCTTIDECQSHLQAGSKKVIIAAPSTDAPMFVMGVNEDKYTGKETVISSATCTTNCLAPLAKIIHEKFGIIEALMTTVHSYTPKQNIIDEPLNKGKLNSMAFRVPTPNVSVVDLTARLNKGAKYEEICAAIKEAANGPLKNILAYTEDEVVSTDFIGDTHSLIFYAKAGISHNDNFVKLVAWYDNEYDSDQLEIILKWNLISRDLDSHLFVSDGRHVYYESKIERNISLDCDVTNGNGPETIKIQLEPDLKYLYVGYRYFRDGQLTKSGATVTFNNSAIINSVVPYQIVQIPVVNQPNANFWIVCEIDGKTKNIQMFENVFEIHNNYSLDEIGKKYLNI</sequence>
<dbReference type="Pfam" id="PF02800">
    <property type="entry name" value="Gp_dh_C"/>
    <property type="match status" value="2"/>
</dbReference>
<dbReference type="Gene3D" id="3.40.50.720">
    <property type="entry name" value="NAD(P)-binding Rossmann-like Domain"/>
    <property type="match status" value="1"/>
</dbReference>
<dbReference type="InterPro" id="IPR020829">
    <property type="entry name" value="GlycerAld_3-P_DH_cat"/>
</dbReference>
<dbReference type="InterPro" id="IPR036291">
    <property type="entry name" value="NAD(P)-bd_dom_sf"/>
</dbReference>
<dbReference type="PANTHER" id="PTHR10836">
    <property type="entry name" value="GLYCERALDEHYDE 3-PHOSPHATE DEHYDROGENASE"/>
    <property type="match status" value="1"/>
</dbReference>
<dbReference type="Proteomes" id="UP000663836">
    <property type="component" value="Unassembled WGS sequence"/>
</dbReference>
<dbReference type="PANTHER" id="PTHR10836:SF76">
    <property type="entry name" value="GLYCERALDEHYDE-3-PHOSPHATE DEHYDROGENASE-RELATED"/>
    <property type="match status" value="1"/>
</dbReference>
<evidence type="ECO:0000256" key="5">
    <source>
        <dbReference type="ARBA" id="ARBA00023002"/>
    </source>
</evidence>
<evidence type="ECO:0000256" key="2">
    <source>
        <dbReference type="ARBA" id="ARBA00007406"/>
    </source>
</evidence>
<evidence type="ECO:0000256" key="7">
    <source>
        <dbReference type="ARBA" id="ARBA00023152"/>
    </source>
</evidence>
<comment type="catalytic activity">
    <reaction evidence="8">
        <text>D-glyceraldehyde 3-phosphate + phosphate + NAD(+) = (2R)-3-phospho-glyceroyl phosphate + NADH + H(+)</text>
        <dbReference type="Rhea" id="RHEA:10300"/>
        <dbReference type="ChEBI" id="CHEBI:15378"/>
        <dbReference type="ChEBI" id="CHEBI:43474"/>
        <dbReference type="ChEBI" id="CHEBI:57540"/>
        <dbReference type="ChEBI" id="CHEBI:57604"/>
        <dbReference type="ChEBI" id="CHEBI:57945"/>
        <dbReference type="ChEBI" id="CHEBI:59776"/>
        <dbReference type="EC" id="1.2.1.12"/>
    </reaction>
</comment>
<dbReference type="PRINTS" id="PR00078">
    <property type="entry name" value="G3PDHDRGNASE"/>
</dbReference>
<evidence type="ECO:0000256" key="9">
    <source>
        <dbReference type="RuleBase" id="RU000397"/>
    </source>
</evidence>
<comment type="similarity">
    <text evidence="2 9">Belongs to the glyceraldehyde-3-phosphate dehydrogenase family.</text>
</comment>
<gene>
    <name evidence="11" type="ORF">JBS370_LOCUS15390</name>
</gene>
<comment type="subunit">
    <text evidence="3">Homotetramer.</text>
</comment>
<feature type="domain" description="Glyceraldehyde 3-phosphate dehydrogenase NAD(P) binding" evidence="10">
    <location>
        <begin position="219"/>
        <end position="366"/>
    </location>
</feature>
<evidence type="ECO:0000313" key="12">
    <source>
        <dbReference type="Proteomes" id="UP000663836"/>
    </source>
</evidence>
<dbReference type="GO" id="GO:0051287">
    <property type="term" value="F:NAD binding"/>
    <property type="evidence" value="ECO:0007669"/>
    <property type="project" value="InterPro"/>
</dbReference>
<dbReference type="SUPFAM" id="SSF55347">
    <property type="entry name" value="Glyceraldehyde-3-phosphate dehydrogenase-like, C-terminal domain"/>
    <property type="match status" value="1"/>
</dbReference>
<comment type="pathway">
    <text evidence="1">Carbohydrate degradation; glycolysis; pyruvate from D-glyceraldehyde 3-phosphate: step 1/5.</text>
</comment>
<dbReference type="Gene3D" id="3.30.360.10">
    <property type="entry name" value="Dihydrodipicolinate Reductase, domain 2"/>
    <property type="match status" value="1"/>
</dbReference>
<dbReference type="AlphaFoldDB" id="A0A819BYT8"/>
<dbReference type="EC" id="1.2.1.12" evidence="4"/>
<keyword evidence="5" id="KW-0560">Oxidoreductase</keyword>
<dbReference type="CDD" id="cd18126">
    <property type="entry name" value="GAPDH_I_C"/>
    <property type="match status" value="1"/>
</dbReference>
<evidence type="ECO:0000256" key="4">
    <source>
        <dbReference type="ARBA" id="ARBA00013119"/>
    </source>
</evidence>
<proteinExistence type="inferred from homology"/>
<evidence type="ECO:0000256" key="1">
    <source>
        <dbReference type="ARBA" id="ARBA00004869"/>
    </source>
</evidence>
<dbReference type="GO" id="GO:0006096">
    <property type="term" value="P:glycolytic process"/>
    <property type="evidence" value="ECO:0007669"/>
    <property type="project" value="UniProtKB-KW"/>
</dbReference>
<accession>A0A819BYT8</accession>
<dbReference type="SUPFAM" id="SSF51735">
    <property type="entry name" value="NAD(P)-binding Rossmann-fold domains"/>
    <property type="match status" value="1"/>
</dbReference>
<dbReference type="InterPro" id="IPR020831">
    <property type="entry name" value="GlycerAld/Erythrose_P_DH"/>
</dbReference>
<evidence type="ECO:0000313" key="11">
    <source>
        <dbReference type="EMBL" id="CAF3802558.1"/>
    </source>
</evidence>
<dbReference type="GO" id="GO:0005829">
    <property type="term" value="C:cytosol"/>
    <property type="evidence" value="ECO:0007669"/>
    <property type="project" value="TreeGrafter"/>
</dbReference>
<name>A0A819BYT8_9BILA</name>
<keyword evidence="6" id="KW-0520">NAD</keyword>
<dbReference type="CDD" id="cd05214">
    <property type="entry name" value="GAPDH_I_N"/>
    <property type="match status" value="1"/>
</dbReference>
<dbReference type="Pfam" id="PF00044">
    <property type="entry name" value="Gp_dh_N"/>
    <property type="match status" value="1"/>
</dbReference>
<dbReference type="InterPro" id="IPR020828">
    <property type="entry name" value="GlycerAld_3-P_DH_NAD(P)-bd"/>
</dbReference>
<dbReference type="SMART" id="SM00846">
    <property type="entry name" value="Gp_dh_N"/>
    <property type="match status" value="1"/>
</dbReference>
<evidence type="ECO:0000256" key="6">
    <source>
        <dbReference type="ARBA" id="ARBA00023027"/>
    </source>
</evidence>
<dbReference type="FunFam" id="3.40.50.720:FF:000266">
    <property type="entry name" value="Glyceraldehyde-3-phosphate dehydrogenase"/>
    <property type="match status" value="1"/>
</dbReference>
<comment type="caution">
    <text evidence="11">The sequence shown here is derived from an EMBL/GenBank/DDBJ whole genome shotgun (WGS) entry which is preliminary data.</text>
</comment>
<evidence type="ECO:0000259" key="10">
    <source>
        <dbReference type="SMART" id="SM00846"/>
    </source>
</evidence>
<dbReference type="GO" id="GO:0004365">
    <property type="term" value="F:glyceraldehyde-3-phosphate dehydrogenase (NAD+) (phosphorylating) activity"/>
    <property type="evidence" value="ECO:0007669"/>
    <property type="project" value="UniProtKB-EC"/>
</dbReference>
<evidence type="ECO:0000256" key="8">
    <source>
        <dbReference type="ARBA" id="ARBA00047698"/>
    </source>
</evidence>
<keyword evidence="7" id="KW-0324">Glycolysis</keyword>
<evidence type="ECO:0000256" key="3">
    <source>
        <dbReference type="ARBA" id="ARBA00011881"/>
    </source>
</evidence>